<keyword evidence="5 7" id="KW-1133">Transmembrane helix</keyword>
<dbReference type="PANTHER" id="PTHR30465:SF0">
    <property type="entry name" value="OLIGOPEPTIDE TRANSPORT SYSTEM PERMEASE PROTEIN APPB"/>
    <property type="match status" value="1"/>
</dbReference>
<proteinExistence type="inferred from homology"/>
<feature type="transmembrane region" description="Helical" evidence="7">
    <location>
        <begin position="139"/>
        <end position="166"/>
    </location>
</feature>
<feature type="transmembrane region" description="Helical" evidence="7">
    <location>
        <begin position="297"/>
        <end position="323"/>
    </location>
</feature>
<evidence type="ECO:0000259" key="8">
    <source>
        <dbReference type="PROSITE" id="PS50928"/>
    </source>
</evidence>
<dbReference type="AlphaFoldDB" id="A0AAP3E5Z0"/>
<dbReference type="InterPro" id="IPR035906">
    <property type="entry name" value="MetI-like_sf"/>
</dbReference>
<evidence type="ECO:0000256" key="6">
    <source>
        <dbReference type="ARBA" id="ARBA00023136"/>
    </source>
</evidence>
<comment type="caution">
    <text evidence="9">The sequence shown here is derived from an EMBL/GenBank/DDBJ whole genome shotgun (WGS) entry which is preliminary data.</text>
</comment>
<organism evidence="9 10">
    <name type="scientific">Natronosalvus hydrolyticus</name>
    <dbReference type="NCBI Taxonomy" id="2979988"/>
    <lineage>
        <taxon>Archaea</taxon>
        <taxon>Methanobacteriati</taxon>
        <taxon>Methanobacteriota</taxon>
        <taxon>Stenosarchaea group</taxon>
        <taxon>Halobacteria</taxon>
        <taxon>Halobacteriales</taxon>
        <taxon>Natrialbaceae</taxon>
        <taxon>Natronosalvus</taxon>
    </lineage>
</organism>
<dbReference type="RefSeq" id="WP_342806051.1">
    <property type="nucleotide sequence ID" value="NZ_JAOPJZ010000001.1"/>
</dbReference>
<comment type="subcellular location">
    <subcellularLocation>
        <location evidence="1 7">Cell membrane</location>
        <topology evidence="1 7">Multi-pass membrane protein</topology>
    </subcellularLocation>
</comment>
<comment type="similarity">
    <text evidence="7">Belongs to the binding-protein-dependent transport system permease family.</text>
</comment>
<keyword evidence="2 7" id="KW-0813">Transport</keyword>
<feature type="transmembrane region" description="Helical" evidence="7">
    <location>
        <begin position="254"/>
        <end position="277"/>
    </location>
</feature>
<protein>
    <submittedName>
        <fullName evidence="9">ABC transporter permease</fullName>
    </submittedName>
</protein>
<evidence type="ECO:0000313" key="10">
    <source>
        <dbReference type="Proteomes" id="UP001321047"/>
    </source>
</evidence>
<name>A0AAP3E5Z0_9EURY</name>
<evidence type="ECO:0000256" key="2">
    <source>
        <dbReference type="ARBA" id="ARBA00022448"/>
    </source>
</evidence>
<evidence type="ECO:0000256" key="4">
    <source>
        <dbReference type="ARBA" id="ARBA00022692"/>
    </source>
</evidence>
<keyword evidence="3" id="KW-1003">Cell membrane</keyword>
<dbReference type="Proteomes" id="UP001321047">
    <property type="component" value="Unassembled WGS sequence"/>
</dbReference>
<evidence type="ECO:0000313" key="9">
    <source>
        <dbReference type="EMBL" id="MCU4750864.1"/>
    </source>
</evidence>
<keyword evidence="6 7" id="KW-0472">Membrane</keyword>
<evidence type="ECO:0000256" key="1">
    <source>
        <dbReference type="ARBA" id="ARBA00004651"/>
    </source>
</evidence>
<dbReference type="PANTHER" id="PTHR30465">
    <property type="entry name" value="INNER MEMBRANE ABC TRANSPORTER"/>
    <property type="match status" value="1"/>
</dbReference>
<evidence type="ECO:0000256" key="3">
    <source>
        <dbReference type="ARBA" id="ARBA00022475"/>
    </source>
</evidence>
<dbReference type="PROSITE" id="PS50928">
    <property type="entry name" value="ABC_TM1"/>
    <property type="match status" value="1"/>
</dbReference>
<feature type="transmembrane region" description="Helical" evidence="7">
    <location>
        <begin position="196"/>
        <end position="214"/>
    </location>
</feature>
<dbReference type="GO" id="GO:0055085">
    <property type="term" value="P:transmembrane transport"/>
    <property type="evidence" value="ECO:0007669"/>
    <property type="project" value="InterPro"/>
</dbReference>
<evidence type="ECO:0000256" key="5">
    <source>
        <dbReference type="ARBA" id="ARBA00022989"/>
    </source>
</evidence>
<reference evidence="9 10" key="1">
    <citation type="submission" date="2022-09" db="EMBL/GenBank/DDBJ databases">
        <title>Enrichment on poylsaccharides allowed isolation of novel metabolic and taxonomic groups of Haloarchaea.</title>
        <authorList>
            <person name="Sorokin D.Y."/>
            <person name="Elcheninov A.G."/>
            <person name="Khizhniak T.V."/>
            <person name="Kolganova T.V."/>
            <person name="Kublanov I.V."/>
        </authorList>
    </citation>
    <scope>NUCLEOTIDE SEQUENCE [LARGE SCALE GENOMIC DNA]</scope>
    <source>
        <strain evidence="9 10">AArc-curdl1</strain>
    </source>
</reference>
<feature type="domain" description="ABC transmembrane type-1" evidence="8">
    <location>
        <begin position="100"/>
        <end position="320"/>
    </location>
</feature>
<keyword evidence="10" id="KW-1185">Reference proteome</keyword>
<accession>A0AAP3E5Z0</accession>
<gene>
    <name evidence="9" type="ORF">OB919_02515</name>
</gene>
<feature type="transmembrane region" description="Helical" evidence="7">
    <location>
        <begin position="9"/>
        <end position="29"/>
    </location>
</feature>
<dbReference type="Pfam" id="PF00528">
    <property type="entry name" value="BPD_transp_1"/>
    <property type="match status" value="1"/>
</dbReference>
<dbReference type="EMBL" id="JAOPJZ010000001">
    <property type="protein sequence ID" value="MCU4750864.1"/>
    <property type="molecule type" value="Genomic_DNA"/>
</dbReference>
<dbReference type="CDD" id="cd06261">
    <property type="entry name" value="TM_PBP2"/>
    <property type="match status" value="1"/>
</dbReference>
<feature type="transmembrane region" description="Helical" evidence="7">
    <location>
        <begin position="106"/>
        <end position="127"/>
    </location>
</feature>
<dbReference type="SUPFAM" id="SSF161098">
    <property type="entry name" value="MetI-like"/>
    <property type="match status" value="1"/>
</dbReference>
<evidence type="ECO:0000256" key="7">
    <source>
        <dbReference type="RuleBase" id="RU363032"/>
    </source>
</evidence>
<keyword evidence="4 7" id="KW-0812">Transmembrane</keyword>
<sequence length="332" mass="37054">MKWYIFKRLLWAGVATMVVLTITFVLMYLTPDTRIMELEFQAAQSGTDPEQARQAAETARGMDQAFHIQYIDFMQNMLSFNWGWSDSRSEPVIDALASAIPYSMMYGVPAVIISTIIGIVIGLYSAVNQYTRGDYVATFVAFFGISIPNFWFAIILLVIFGTWLGWVDLLFDTQASKIDGEWALRAIVSWENVKQLILPMFVLMTASVASMMRYTRAEALEYVESDFIKTAKAKGVSERTIVAKHIFRPASIPIATILVGDILGIVFVGSYLIEVVFGIPGLGYLSFDAIMSQDTALVFGTVFVPVFVAIIGNLAQDIAYVILDPRIKYGDR</sequence>
<dbReference type="Gene3D" id="1.10.3720.10">
    <property type="entry name" value="MetI-like"/>
    <property type="match status" value="1"/>
</dbReference>
<dbReference type="GO" id="GO:0005886">
    <property type="term" value="C:plasma membrane"/>
    <property type="evidence" value="ECO:0007669"/>
    <property type="project" value="UniProtKB-SubCell"/>
</dbReference>
<dbReference type="InterPro" id="IPR000515">
    <property type="entry name" value="MetI-like"/>
</dbReference>